<dbReference type="OrthoDB" id="6742316at2759"/>
<dbReference type="Gene3D" id="2.40.10.10">
    <property type="entry name" value="Trypsin-like serine proteases"/>
    <property type="match status" value="1"/>
</dbReference>
<dbReference type="InterPro" id="IPR043504">
    <property type="entry name" value="Peptidase_S1_PA_chymotrypsin"/>
</dbReference>
<dbReference type="PROSITE" id="PS50240">
    <property type="entry name" value="TRYPSIN_DOM"/>
    <property type="match status" value="1"/>
</dbReference>
<feature type="domain" description="Peptidase S1" evidence="2">
    <location>
        <begin position="59"/>
        <end position="266"/>
    </location>
</feature>
<dbReference type="GO" id="GO:0004252">
    <property type="term" value="F:serine-type endopeptidase activity"/>
    <property type="evidence" value="ECO:0007669"/>
    <property type="project" value="InterPro"/>
</dbReference>
<reference evidence="3" key="1">
    <citation type="submission" date="2020-11" db="EMBL/GenBank/DDBJ databases">
        <authorList>
            <person name="Tran Van P."/>
        </authorList>
    </citation>
    <scope>NUCLEOTIDE SEQUENCE</scope>
</reference>
<dbReference type="SMART" id="SM00020">
    <property type="entry name" value="Tryp_SPc"/>
    <property type="match status" value="1"/>
</dbReference>
<proteinExistence type="predicted"/>
<sequence>MSKYGINDRNCGLKGFTRETIEILYNNTKCFHNSYSPQTVMDMSGPPLWREQDLTTSRIMGRVRKAKLGEAPWVVSIISYGYKYERGTVSGGVAPWKKFSIECSGVLVTKRWVLTAAECLIPFGNNKENGVGIVGKVQCKVNYTYYGVGRTDGVALCRLHQDFNIQVEGGHMLVNTVCLPESGRVLTHTELATMYGFGETDSYKATDNWLRKGVIKLQPSSACPDSYPENLCSDYKRDNISAPCYDKCLVDDFVCGHQSCGYSSKR</sequence>
<dbReference type="InterPro" id="IPR001254">
    <property type="entry name" value="Trypsin_dom"/>
</dbReference>
<gene>
    <name evidence="3" type="ORF">OSB1V03_LOCUS1301</name>
</gene>
<dbReference type="Proteomes" id="UP000759131">
    <property type="component" value="Unassembled WGS sequence"/>
</dbReference>
<dbReference type="Pfam" id="PF00089">
    <property type="entry name" value="Trypsin"/>
    <property type="match status" value="1"/>
</dbReference>
<evidence type="ECO:0000259" key="2">
    <source>
        <dbReference type="PROSITE" id="PS50240"/>
    </source>
</evidence>
<keyword evidence="1" id="KW-1015">Disulfide bond</keyword>
<evidence type="ECO:0000313" key="4">
    <source>
        <dbReference type="Proteomes" id="UP000759131"/>
    </source>
</evidence>
<evidence type="ECO:0000256" key="1">
    <source>
        <dbReference type="ARBA" id="ARBA00023157"/>
    </source>
</evidence>
<dbReference type="SUPFAM" id="SSF50494">
    <property type="entry name" value="Trypsin-like serine proteases"/>
    <property type="match status" value="1"/>
</dbReference>
<dbReference type="EMBL" id="CAJPIZ010000364">
    <property type="protein sequence ID" value="CAG2101250.1"/>
    <property type="molecule type" value="Genomic_DNA"/>
</dbReference>
<dbReference type="PANTHER" id="PTHR24250">
    <property type="entry name" value="CHYMOTRYPSIN-RELATED"/>
    <property type="match status" value="1"/>
</dbReference>
<protein>
    <recommendedName>
        <fullName evidence="2">Peptidase S1 domain-containing protein</fullName>
    </recommendedName>
</protein>
<evidence type="ECO:0000313" key="3">
    <source>
        <dbReference type="EMBL" id="CAD7620820.1"/>
    </source>
</evidence>
<dbReference type="PANTHER" id="PTHR24250:SF27">
    <property type="entry name" value="ELASTASE 2 LIKE"/>
    <property type="match status" value="1"/>
</dbReference>
<accession>A0A7R9KD08</accession>
<dbReference type="GO" id="GO:0006508">
    <property type="term" value="P:proteolysis"/>
    <property type="evidence" value="ECO:0007669"/>
    <property type="project" value="InterPro"/>
</dbReference>
<organism evidence="3">
    <name type="scientific">Medioppia subpectinata</name>
    <dbReference type="NCBI Taxonomy" id="1979941"/>
    <lineage>
        <taxon>Eukaryota</taxon>
        <taxon>Metazoa</taxon>
        <taxon>Ecdysozoa</taxon>
        <taxon>Arthropoda</taxon>
        <taxon>Chelicerata</taxon>
        <taxon>Arachnida</taxon>
        <taxon>Acari</taxon>
        <taxon>Acariformes</taxon>
        <taxon>Sarcoptiformes</taxon>
        <taxon>Oribatida</taxon>
        <taxon>Brachypylina</taxon>
        <taxon>Oppioidea</taxon>
        <taxon>Oppiidae</taxon>
        <taxon>Medioppia</taxon>
    </lineage>
</organism>
<dbReference type="AlphaFoldDB" id="A0A7R9KD08"/>
<name>A0A7R9KD08_9ACAR</name>
<keyword evidence="4" id="KW-1185">Reference proteome</keyword>
<dbReference type="InterPro" id="IPR009003">
    <property type="entry name" value="Peptidase_S1_PA"/>
</dbReference>
<dbReference type="EMBL" id="OC854939">
    <property type="protein sequence ID" value="CAD7620820.1"/>
    <property type="molecule type" value="Genomic_DNA"/>
</dbReference>